<proteinExistence type="predicted"/>
<reference evidence="2" key="1">
    <citation type="submission" date="2023-06" db="EMBL/GenBank/DDBJ databases">
        <title>Genome-scale phylogeny and comparative genomics of the fungal order Sordariales.</title>
        <authorList>
            <consortium name="Lawrence Berkeley National Laboratory"/>
            <person name="Hensen N."/>
            <person name="Bonometti L."/>
            <person name="Westerberg I."/>
            <person name="Brannstrom I.O."/>
            <person name="Guillou S."/>
            <person name="Cros-Aarteil S."/>
            <person name="Calhoun S."/>
            <person name="Haridas S."/>
            <person name="Kuo A."/>
            <person name="Mondo S."/>
            <person name="Pangilinan J."/>
            <person name="Riley R."/>
            <person name="Labutti K."/>
            <person name="Andreopoulos B."/>
            <person name="Lipzen A."/>
            <person name="Chen C."/>
            <person name="Yanf M."/>
            <person name="Daum C."/>
            <person name="Ng V."/>
            <person name="Clum A."/>
            <person name="Steindorff A."/>
            <person name="Ohm R."/>
            <person name="Martin F."/>
            <person name="Silar P."/>
            <person name="Natvig D."/>
            <person name="Lalanne C."/>
            <person name="Gautier V."/>
            <person name="Ament-Velasquez S.L."/>
            <person name="Kruys A."/>
            <person name="Hutchinson M.I."/>
            <person name="Powell A.J."/>
            <person name="Barry K."/>
            <person name="Miller A.N."/>
            <person name="Grigoriev I.V."/>
            <person name="Debuchy R."/>
            <person name="Gladieux P."/>
            <person name="Thoren M.H."/>
            <person name="Johannesson H."/>
        </authorList>
    </citation>
    <scope>NUCLEOTIDE SEQUENCE</scope>
    <source>
        <strain evidence="2">PSN4</strain>
    </source>
</reference>
<feature type="region of interest" description="Disordered" evidence="1">
    <location>
        <begin position="101"/>
        <end position="126"/>
    </location>
</feature>
<gene>
    <name evidence="2" type="ORF">QBC47DRAFT_198002</name>
</gene>
<name>A0AAJ0F9Y4_9PEZI</name>
<sequence length="228" mass="25036">MFPNGVLQALPSPRVPRSRARCEHVPGSKLPVSHVRPLTPLPLFPLSEPQDDSLKAARAVDPCRCQYLHLHVAHTRLHPLSRAGSSRHAWALHGRRTAIPSASRSRHRSPFSEAHNLFGGLPTSRAPPTRLDRALTGKPLAPSVLPDLIRTGLDGPYVSIGCSFAGSTRRGTSPVEAVSPTWRVRRKVSSVYMPRTVCWFALHTLHTRRSGCRAPWRKPSPAPAEALV</sequence>
<dbReference type="EMBL" id="MU839833">
    <property type="protein sequence ID" value="KAK1755833.1"/>
    <property type="molecule type" value="Genomic_DNA"/>
</dbReference>
<comment type="caution">
    <text evidence="2">The sequence shown here is derived from an EMBL/GenBank/DDBJ whole genome shotgun (WGS) entry which is preliminary data.</text>
</comment>
<evidence type="ECO:0000313" key="3">
    <source>
        <dbReference type="Proteomes" id="UP001239445"/>
    </source>
</evidence>
<protein>
    <submittedName>
        <fullName evidence="2">Uncharacterized protein</fullName>
    </submittedName>
</protein>
<evidence type="ECO:0000256" key="1">
    <source>
        <dbReference type="SAM" id="MobiDB-lite"/>
    </source>
</evidence>
<organism evidence="2 3">
    <name type="scientific">Echria macrotheca</name>
    <dbReference type="NCBI Taxonomy" id="438768"/>
    <lineage>
        <taxon>Eukaryota</taxon>
        <taxon>Fungi</taxon>
        <taxon>Dikarya</taxon>
        <taxon>Ascomycota</taxon>
        <taxon>Pezizomycotina</taxon>
        <taxon>Sordariomycetes</taxon>
        <taxon>Sordariomycetidae</taxon>
        <taxon>Sordariales</taxon>
        <taxon>Schizotheciaceae</taxon>
        <taxon>Echria</taxon>
    </lineage>
</organism>
<keyword evidence="3" id="KW-1185">Reference proteome</keyword>
<dbReference type="AlphaFoldDB" id="A0AAJ0F9Y4"/>
<evidence type="ECO:0000313" key="2">
    <source>
        <dbReference type="EMBL" id="KAK1755833.1"/>
    </source>
</evidence>
<accession>A0AAJ0F9Y4</accession>
<dbReference type="Proteomes" id="UP001239445">
    <property type="component" value="Unassembled WGS sequence"/>
</dbReference>